<organism evidence="6 7">
    <name type="scientific">Orbus sasakiae</name>
    <dbReference type="NCBI Taxonomy" id="1078475"/>
    <lineage>
        <taxon>Bacteria</taxon>
        <taxon>Pseudomonadati</taxon>
        <taxon>Pseudomonadota</taxon>
        <taxon>Gammaproteobacteria</taxon>
        <taxon>Orbales</taxon>
        <taxon>Orbaceae</taxon>
        <taxon>Orbus</taxon>
    </lineage>
</organism>
<comment type="catalytic activity">
    <reaction evidence="1 4">
        <text>Exolytic cleavage of the (1-&gt;4)-beta-glycosidic linkage between N-acetylmuramic acid (MurNAc) and N-acetylglucosamine (GlcNAc) residues in peptidoglycan, from either the reducing or the non-reducing ends of the peptidoglycan chains, with concomitant formation of a 1,6-anhydrobond in the MurNAc residue.</text>
        <dbReference type="EC" id="4.2.2.n1"/>
    </reaction>
</comment>
<comment type="caution">
    <text evidence="6">The sequence shown here is derived from an EMBL/GenBank/DDBJ whole genome shotgun (WGS) entry which is preliminary data.</text>
</comment>
<evidence type="ECO:0000256" key="2">
    <source>
        <dbReference type="ARBA" id="ARBA00023239"/>
    </source>
</evidence>
<keyword evidence="2 4" id="KW-0456">Lyase</keyword>
<dbReference type="Pfam" id="PF03562">
    <property type="entry name" value="MltA"/>
    <property type="match status" value="1"/>
</dbReference>
<dbReference type="SUPFAM" id="SSF50685">
    <property type="entry name" value="Barwin-like endoglucanases"/>
    <property type="match status" value="1"/>
</dbReference>
<gene>
    <name evidence="6" type="primary">mltA</name>
    <name evidence="6" type="ORF">GCM10023211_16460</name>
</gene>
<dbReference type="Proteomes" id="UP001500171">
    <property type="component" value="Unassembled WGS sequence"/>
</dbReference>
<keyword evidence="3 4" id="KW-0961">Cell wall biogenesis/degradation</keyword>
<evidence type="ECO:0000313" key="7">
    <source>
        <dbReference type="Proteomes" id="UP001500171"/>
    </source>
</evidence>
<dbReference type="EC" id="4.2.2.n1" evidence="4"/>
<name>A0ABP9N763_9GAMM</name>
<dbReference type="CDD" id="cd14485">
    <property type="entry name" value="mltA_like_LT_A"/>
    <property type="match status" value="1"/>
</dbReference>
<dbReference type="PANTHER" id="PTHR30124:SF0">
    <property type="entry name" value="MEMBRANE-BOUND LYTIC MUREIN TRANSGLYCOSYLASE A"/>
    <property type="match status" value="1"/>
</dbReference>
<dbReference type="CDD" id="cd14668">
    <property type="entry name" value="mlta_B"/>
    <property type="match status" value="1"/>
</dbReference>
<dbReference type="PIRSF" id="PIRSF019422">
    <property type="entry name" value="MltA"/>
    <property type="match status" value="1"/>
</dbReference>
<evidence type="ECO:0000313" key="6">
    <source>
        <dbReference type="EMBL" id="GAA5111171.1"/>
    </source>
</evidence>
<evidence type="ECO:0000256" key="3">
    <source>
        <dbReference type="ARBA" id="ARBA00023316"/>
    </source>
</evidence>
<dbReference type="InterPro" id="IPR010611">
    <property type="entry name" value="3D_dom"/>
</dbReference>
<dbReference type="InterPro" id="IPR026044">
    <property type="entry name" value="MltA"/>
</dbReference>
<evidence type="ECO:0000256" key="4">
    <source>
        <dbReference type="PIRNR" id="PIRNR019422"/>
    </source>
</evidence>
<protein>
    <recommendedName>
        <fullName evidence="4">Membrane-bound lytic murein transglycosylase A</fullName>
        <ecNumber evidence="4">4.2.2.n1</ecNumber>
    </recommendedName>
    <alternativeName>
        <fullName evidence="4">Murein hydrolase A</fullName>
    </alternativeName>
</protein>
<dbReference type="Pfam" id="PF06725">
    <property type="entry name" value="3D"/>
    <property type="match status" value="1"/>
</dbReference>
<dbReference type="SMART" id="SM00925">
    <property type="entry name" value="MltA"/>
    <property type="match status" value="1"/>
</dbReference>
<comment type="function">
    <text evidence="4">Murein-degrading enzyme. May play a role in recycling of muropeptides during cell elongation and/or cell division.</text>
</comment>
<dbReference type="Gene3D" id="2.40.240.50">
    <property type="entry name" value="Barwin-like endoglucanases"/>
    <property type="match status" value="1"/>
</dbReference>
<keyword evidence="7" id="KW-1185">Reference proteome</keyword>
<proteinExistence type="predicted"/>
<dbReference type="Gene3D" id="2.40.40.10">
    <property type="entry name" value="RlpA-like domain"/>
    <property type="match status" value="1"/>
</dbReference>
<evidence type="ECO:0000256" key="1">
    <source>
        <dbReference type="ARBA" id="ARBA00001420"/>
    </source>
</evidence>
<feature type="domain" description="Lytic transglycosylase MltA" evidence="5">
    <location>
        <begin position="107"/>
        <end position="241"/>
    </location>
</feature>
<dbReference type="InterPro" id="IPR036908">
    <property type="entry name" value="RlpA-like_sf"/>
</dbReference>
<sequence length="351" mass="39255">MITGCKNYPTEQGQQYLDGTLSPIFNVSQPRLTKPVNIDDYLQQVKLIEQVSPSLYKKNQVIYEAVNQWINTNLATNEFNRVGLTSYLLSGQDNYANVHLTGYYTPVLKARHYPDDQFRYPLYAKPDNWQGELPTREQIYNGIFAGRQLEIAYTQSLIDNFIMEVQGSGYIDFENGEPLVFFGYSGKNGHPYQSIGRLLIEQGQIDRDKISMQAIKAWAEQQDPQTVIELLKQNASAVFFKPQPNAAVVGSTGIPLVAKASVASDQSIIPAGSVMLIDVPLLDDKGIYNGQRELRLMIALDIGGAIKGQHLDIYQGIGDDAGHQAGFYNHYGRVWLLTPPPNSHLAKPQNE</sequence>
<reference evidence="7" key="1">
    <citation type="journal article" date="2019" name="Int. J. Syst. Evol. Microbiol.">
        <title>The Global Catalogue of Microorganisms (GCM) 10K type strain sequencing project: providing services to taxonomists for standard genome sequencing and annotation.</title>
        <authorList>
            <consortium name="The Broad Institute Genomics Platform"/>
            <consortium name="The Broad Institute Genome Sequencing Center for Infectious Disease"/>
            <person name="Wu L."/>
            <person name="Ma J."/>
        </authorList>
    </citation>
    <scope>NUCLEOTIDE SEQUENCE [LARGE SCALE GENOMIC DNA]</scope>
    <source>
        <strain evidence="7">JCM 18050</strain>
    </source>
</reference>
<dbReference type="EMBL" id="BAABHY010000001">
    <property type="protein sequence ID" value="GAA5111171.1"/>
    <property type="molecule type" value="Genomic_DNA"/>
</dbReference>
<dbReference type="InterPro" id="IPR005300">
    <property type="entry name" value="MltA_B"/>
</dbReference>
<evidence type="ECO:0000259" key="5">
    <source>
        <dbReference type="SMART" id="SM00925"/>
    </source>
</evidence>
<dbReference type="NCBIfam" id="NF008366">
    <property type="entry name" value="PRK11162.1"/>
    <property type="match status" value="1"/>
</dbReference>
<dbReference type="PANTHER" id="PTHR30124">
    <property type="entry name" value="MEMBRANE-BOUND LYTIC MUREIN TRANSGLYCOSYLASE A"/>
    <property type="match status" value="1"/>
</dbReference>
<accession>A0ABP9N763</accession>